<comment type="caution">
    <text evidence="1">The sequence shown here is derived from an EMBL/GenBank/DDBJ whole genome shotgun (WGS) entry which is preliminary data.</text>
</comment>
<dbReference type="InterPro" id="IPR009061">
    <property type="entry name" value="DNA-bd_dom_put_sf"/>
</dbReference>
<reference evidence="1" key="1">
    <citation type="submission" date="2018-07" db="EMBL/GenBank/DDBJ databases">
        <authorList>
            <consortium name="PulseNet: The National Subtyping Network for Foodborne Disease Surveillance"/>
            <person name="Tarr C.L."/>
            <person name="Trees E."/>
            <person name="Katz L.S."/>
            <person name="Carleton-Romer H.A."/>
            <person name="Stroika S."/>
            <person name="Kucerova Z."/>
            <person name="Roache K.F."/>
            <person name="Sabol A.L."/>
            <person name="Besser J."/>
            <person name="Gerner-Smidt P."/>
        </authorList>
    </citation>
    <scope>NUCLEOTIDE SEQUENCE</scope>
    <source>
        <strain evidence="1">PNUSAS019309</strain>
    </source>
</reference>
<accession>A0A5Z7Y3A2</accession>
<evidence type="ECO:0008006" key="2">
    <source>
        <dbReference type="Google" id="ProtNLM"/>
    </source>
</evidence>
<protein>
    <recommendedName>
        <fullName evidence="2">Terminase small subunit</fullName>
    </recommendedName>
</protein>
<dbReference type="SUPFAM" id="SSF46955">
    <property type="entry name" value="Putative DNA-binding domain"/>
    <property type="match status" value="1"/>
</dbReference>
<sequence>MKVNKKQLAEIFSRDVRTITTWQSQELPMISGGGNLIHR</sequence>
<evidence type="ECO:0000313" key="1">
    <source>
        <dbReference type="EMBL" id="ECS7537530.1"/>
    </source>
</evidence>
<dbReference type="Gene3D" id="1.10.10.10">
    <property type="entry name" value="Winged helix-like DNA-binding domain superfamily/Winged helix DNA-binding domain"/>
    <property type="match status" value="1"/>
</dbReference>
<dbReference type="EMBL" id="AAKKOY010000021">
    <property type="protein sequence ID" value="ECS7537530.1"/>
    <property type="molecule type" value="Genomic_DNA"/>
</dbReference>
<dbReference type="AlphaFoldDB" id="A0A5Z7Y3A2"/>
<organism evidence="1">
    <name type="scientific">Salmonella newport</name>
    <dbReference type="NCBI Taxonomy" id="108619"/>
    <lineage>
        <taxon>Bacteria</taxon>
        <taxon>Pseudomonadati</taxon>
        <taxon>Pseudomonadota</taxon>
        <taxon>Gammaproteobacteria</taxon>
        <taxon>Enterobacterales</taxon>
        <taxon>Enterobacteriaceae</taxon>
        <taxon>Salmonella</taxon>
    </lineage>
</organism>
<gene>
    <name evidence="1" type="ORF">CIM45_23480</name>
</gene>
<proteinExistence type="predicted"/>
<dbReference type="Pfam" id="PF07471">
    <property type="entry name" value="Phage_Nu1"/>
    <property type="match status" value="1"/>
</dbReference>
<dbReference type="InterPro" id="IPR036388">
    <property type="entry name" value="WH-like_DNA-bd_sf"/>
</dbReference>
<dbReference type="InterPro" id="IPR010906">
    <property type="entry name" value="Phage_lambda_Nu1_terminase-ssu"/>
</dbReference>
<name>A0A5Z7Y3A2_SALNE</name>